<dbReference type="Proteomes" id="UP000076798">
    <property type="component" value="Unassembled WGS sequence"/>
</dbReference>
<dbReference type="SUPFAM" id="SSF52540">
    <property type="entry name" value="P-loop containing nucleoside triphosphate hydrolases"/>
    <property type="match status" value="1"/>
</dbReference>
<evidence type="ECO:0000313" key="5">
    <source>
        <dbReference type="Proteomes" id="UP000076798"/>
    </source>
</evidence>
<gene>
    <name evidence="4" type="ORF">SISSUDRAFT_985036</name>
</gene>
<dbReference type="OrthoDB" id="9972657at2759"/>
<proteinExistence type="inferred from homology"/>
<keyword evidence="2" id="KW-0067">ATP-binding</keyword>
<dbReference type="InterPro" id="IPR027417">
    <property type="entry name" value="P-loop_NTPase"/>
</dbReference>
<evidence type="ECO:0000256" key="3">
    <source>
        <dbReference type="ARBA" id="ARBA00025768"/>
    </source>
</evidence>
<dbReference type="Gene3D" id="3.40.50.300">
    <property type="entry name" value="P-loop containing nucleotide triphosphate hydrolases"/>
    <property type="match status" value="1"/>
</dbReference>
<evidence type="ECO:0000256" key="1">
    <source>
        <dbReference type="ARBA" id="ARBA00022741"/>
    </source>
</evidence>
<sequence>MALITVTGYPCSGKSRRVNDELVHSLQRRIDDPSYTGPIKRIVVLSDDLLNIARSVYSDTKAEKIARGTLFTNIQREMNRETIVIADGLNYIKGFRYQMYCAARELSIRVATIFVAATPDICKERNETRISSSDSDPSNAYEPDILDNLIMRYEEPSSMVRWDSPLFTISWLDERIPDEDIWKAVTEGEVKPPNAGTSAAPKAPTDALSVLEQTASSMVSAILAEQSASGSAGGSIKLSIQSTESSAPTKGKVQGQTLIVNLPPRNVTLSELQRLKRQFITSHKKAVTLGSTEKGDVDWSEGSVRERFAVFLENHLSL</sequence>
<name>A0A166E8L2_9AGAM</name>
<dbReference type="PANTHER" id="PTHR12435">
    <property type="match status" value="1"/>
</dbReference>
<evidence type="ECO:0000313" key="4">
    <source>
        <dbReference type="EMBL" id="KZT39315.1"/>
    </source>
</evidence>
<evidence type="ECO:0000256" key="2">
    <source>
        <dbReference type="ARBA" id="ARBA00022840"/>
    </source>
</evidence>
<dbReference type="GO" id="GO:0005524">
    <property type="term" value="F:ATP binding"/>
    <property type="evidence" value="ECO:0007669"/>
    <property type="project" value="UniProtKB-KW"/>
</dbReference>
<reference evidence="4 5" key="1">
    <citation type="journal article" date="2016" name="Mol. Biol. Evol.">
        <title>Comparative Genomics of Early-Diverging Mushroom-Forming Fungi Provides Insights into the Origins of Lignocellulose Decay Capabilities.</title>
        <authorList>
            <person name="Nagy L.G."/>
            <person name="Riley R."/>
            <person name="Tritt A."/>
            <person name="Adam C."/>
            <person name="Daum C."/>
            <person name="Floudas D."/>
            <person name="Sun H."/>
            <person name="Yadav J.S."/>
            <person name="Pangilinan J."/>
            <person name="Larsson K.H."/>
            <person name="Matsuura K."/>
            <person name="Barry K."/>
            <person name="Labutti K."/>
            <person name="Kuo R."/>
            <person name="Ohm R.A."/>
            <person name="Bhattacharya S.S."/>
            <person name="Shirouzu T."/>
            <person name="Yoshinaga Y."/>
            <person name="Martin F.M."/>
            <person name="Grigoriev I.V."/>
            <person name="Hibbett D.S."/>
        </authorList>
    </citation>
    <scope>NUCLEOTIDE SEQUENCE [LARGE SCALE GENOMIC DNA]</scope>
    <source>
        <strain evidence="4 5">HHB10207 ss-3</strain>
    </source>
</reference>
<dbReference type="Pfam" id="PF08433">
    <property type="entry name" value="KTI12"/>
    <property type="match status" value="1"/>
</dbReference>
<dbReference type="InterPro" id="IPR013641">
    <property type="entry name" value="KTI12/PSTK"/>
</dbReference>
<dbReference type="EMBL" id="KV428048">
    <property type="protein sequence ID" value="KZT39315.1"/>
    <property type="molecule type" value="Genomic_DNA"/>
</dbReference>
<comment type="similarity">
    <text evidence="3">Belongs to the KTI12 family.</text>
</comment>
<keyword evidence="5" id="KW-1185">Reference proteome</keyword>
<accession>A0A166E8L2</accession>
<protein>
    <submittedName>
        <fullName evidence="4">Chromatin associated protein KTI12</fullName>
    </submittedName>
</protein>
<dbReference type="AlphaFoldDB" id="A0A166E8L2"/>
<keyword evidence="1" id="KW-0547">Nucleotide-binding</keyword>
<dbReference type="STRING" id="1314776.A0A166E8L2"/>
<organism evidence="4 5">
    <name type="scientific">Sistotremastrum suecicum HHB10207 ss-3</name>
    <dbReference type="NCBI Taxonomy" id="1314776"/>
    <lineage>
        <taxon>Eukaryota</taxon>
        <taxon>Fungi</taxon>
        <taxon>Dikarya</taxon>
        <taxon>Basidiomycota</taxon>
        <taxon>Agaricomycotina</taxon>
        <taxon>Agaricomycetes</taxon>
        <taxon>Sistotremastrales</taxon>
        <taxon>Sistotremastraceae</taxon>
        <taxon>Sistotremastrum</taxon>
    </lineage>
</organism>